<dbReference type="GeneID" id="64981778"/>
<feature type="domain" description="Rhamnogalacturonase A/B/Epimerase-like pectate lyase" evidence="1">
    <location>
        <begin position="2"/>
        <end position="58"/>
    </location>
</feature>
<dbReference type="RefSeq" id="WP_059107770.1">
    <property type="nucleotide sequence ID" value="NZ_AP024589.1"/>
</dbReference>
<sequence>MIINARDFGLKGGHKFKDTFALQRALNYAKKHPGTTIYVPKGVYHIAKALIIYQSTTLWLDDEAVLLRKGRDALLKNGHRFKLYHGYDGNSHIHIYGGTFDMNGVQYPYNNTALCMGHATDIQLSHVTIKDVVGGHGIDVCGVNGFYANHCRFIGFNDAEGTRSFSEAIQLDIQVPGAFPKFGTTDGTITKNVIIEHCYFGDSDTCGMGAWNRAIGSHASRYDQFYENVHIRYNTFEGIQFYALTLLKYKDTFNHHNTFNHCIGGLRYLAVKDGKNATNQQGYDMGTQAGCNCHIYQNEFNGGMKKDAIHIRSYHSIPHHNVLIASNDFKHKNQRIHLEDINNLRLDTSAKARMTVRSTRLRAPHSISFKE</sequence>
<reference evidence="2 3" key="1">
    <citation type="submission" date="2017-08" db="EMBL/GenBank/DDBJ databases">
        <title>Draft genome sequences of 64 type strains of genus Staph aureus.</title>
        <authorList>
            <person name="Cole K."/>
            <person name="Golubchik T."/>
            <person name="Russell J."/>
            <person name="Foster D."/>
            <person name="Llewelyn M."/>
            <person name="Wilson D."/>
            <person name="Crook D."/>
            <person name="Paul J."/>
        </authorList>
    </citation>
    <scope>NUCLEOTIDE SEQUENCE [LARGE SCALE GENOMIC DNA]</scope>
    <source>
        <strain evidence="2 3">NCTC 12101</strain>
    </source>
</reference>
<gene>
    <name evidence="2" type="ORF">CD158_05085</name>
</gene>
<dbReference type="InterPro" id="IPR012334">
    <property type="entry name" value="Pectin_lyas_fold"/>
</dbReference>
<dbReference type="InterPro" id="IPR011050">
    <property type="entry name" value="Pectin_lyase_fold/virulence"/>
</dbReference>
<dbReference type="Proteomes" id="UP000242470">
    <property type="component" value="Unassembled WGS sequence"/>
</dbReference>
<dbReference type="SUPFAM" id="SSF51126">
    <property type="entry name" value="Pectin lyase-like"/>
    <property type="match status" value="1"/>
</dbReference>
<organism evidence="2 3">
    <name type="scientific">Staphylococcus auricularis</name>
    <dbReference type="NCBI Taxonomy" id="29379"/>
    <lineage>
        <taxon>Bacteria</taxon>
        <taxon>Bacillati</taxon>
        <taxon>Bacillota</taxon>
        <taxon>Bacilli</taxon>
        <taxon>Bacillales</taxon>
        <taxon>Staphylococcaceae</taxon>
        <taxon>Staphylococcus</taxon>
    </lineage>
</organism>
<dbReference type="InterPro" id="IPR024535">
    <property type="entry name" value="RHGA/B-epi-like_pectate_lyase"/>
</dbReference>
<accession>A0AAP8PPE1</accession>
<evidence type="ECO:0000259" key="1">
    <source>
        <dbReference type="Pfam" id="PF12708"/>
    </source>
</evidence>
<name>A0AAP8PPE1_9STAP</name>
<proteinExistence type="predicted"/>
<evidence type="ECO:0000313" key="3">
    <source>
        <dbReference type="Proteomes" id="UP000242470"/>
    </source>
</evidence>
<evidence type="ECO:0000313" key="2">
    <source>
        <dbReference type="EMBL" id="PNZ67788.1"/>
    </source>
</evidence>
<dbReference type="Gene3D" id="2.160.20.10">
    <property type="entry name" value="Single-stranded right-handed beta-helix, Pectin lyase-like"/>
    <property type="match status" value="1"/>
</dbReference>
<dbReference type="Pfam" id="PF12708">
    <property type="entry name" value="Pect-lyase_RHGA_epim"/>
    <property type="match status" value="1"/>
</dbReference>
<dbReference type="GO" id="GO:0016829">
    <property type="term" value="F:lyase activity"/>
    <property type="evidence" value="ECO:0007669"/>
    <property type="project" value="UniProtKB-KW"/>
</dbReference>
<dbReference type="EMBL" id="PPQW01000023">
    <property type="protein sequence ID" value="PNZ67788.1"/>
    <property type="molecule type" value="Genomic_DNA"/>
</dbReference>
<keyword evidence="2" id="KW-0456">Lyase</keyword>
<protein>
    <submittedName>
        <fullName evidence="2">Pectate lyase</fullName>
    </submittedName>
</protein>
<dbReference type="AlphaFoldDB" id="A0AAP8PPE1"/>
<comment type="caution">
    <text evidence="2">The sequence shown here is derived from an EMBL/GenBank/DDBJ whole genome shotgun (WGS) entry which is preliminary data.</text>
</comment>